<dbReference type="EMBL" id="QGDC01000010">
    <property type="protein sequence ID" value="RCH53827.1"/>
    <property type="molecule type" value="Genomic_DNA"/>
</dbReference>
<gene>
    <name evidence="2" type="ORF">DJ568_16025</name>
</gene>
<dbReference type="InterPro" id="IPR011051">
    <property type="entry name" value="RmlC_Cupin_sf"/>
</dbReference>
<accession>A0A367GK26</accession>
<dbReference type="OrthoDB" id="1423961at2"/>
<dbReference type="PANTHER" id="PTHR36440:SF1">
    <property type="entry name" value="PUTATIVE (AFU_ORTHOLOGUE AFUA_8G07350)-RELATED"/>
    <property type="match status" value="1"/>
</dbReference>
<dbReference type="Gene3D" id="2.60.120.10">
    <property type="entry name" value="Jelly Rolls"/>
    <property type="match status" value="1"/>
</dbReference>
<dbReference type="Pfam" id="PF07883">
    <property type="entry name" value="Cupin_2"/>
    <property type="match status" value="1"/>
</dbReference>
<dbReference type="RefSeq" id="WP_114006397.1">
    <property type="nucleotide sequence ID" value="NZ_QGDC01000010.1"/>
</dbReference>
<protein>
    <submittedName>
        <fullName evidence="2">Cupin domain-containing protein</fullName>
    </submittedName>
</protein>
<dbReference type="InterPro" id="IPR053146">
    <property type="entry name" value="QDO-like"/>
</dbReference>
<name>A0A367GK26_9SPHI</name>
<sequence>MAYKGKILNNPVTGQSIKFLQTNSDTCGQLLEIETTYSASSTEPPAHVHPYQDEYFTVLDGELRVKLGGELIALRAGDALYIPANQPHAMWNDSAEKTVVNWQVRPAMTTEYLFETTWGLAADGKVNKRGMPNLLQAAITVNKYSDVFRFVKPPFRVQKFCFYLLTPVAYLFGYRATYKKYIIR</sequence>
<evidence type="ECO:0000313" key="3">
    <source>
        <dbReference type="Proteomes" id="UP000253209"/>
    </source>
</evidence>
<dbReference type="CDD" id="cd02208">
    <property type="entry name" value="cupin_RmlC-like"/>
    <property type="match status" value="1"/>
</dbReference>
<dbReference type="PANTHER" id="PTHR36440">
    <property type="entry name" value="PUTATIVE (AFU_ORTHOLOGUE AFUA_8G07350)-RELATED"/>
    <property type="match status" value="1"/>
</dbReference>
<dbReference type="AlphaFoldDB" id="A0A367GK26"/>
<feature type="domain" description="Cupin type-2" evidence="1">
    <location>
        <begin position="41"/>
        <end position="100"/>
    </location>
</feature>
<keyword evidence="3" id="KW-1185">Reference proteome</keyword>
<evidence type="ECO:0000313" key="2">
    <source>
        <dbReference type="EMBL" id="RCH53827.1"/>
    </source>
</evidence>
<proteinExistence type="predicted"/>
<dbReference type="SUPFAM" id="SSF51182">
    <property type="entry name" value="RmlC-like cupins"/>
    <property type="match status" value="1"/>
</dbReference>
<reference evidence="2 3" key="1">
    <citation type="submission" date="2018-05" db="EMBL/GenBank/DDBJ databases">
        <title>Mucilaginibacter hurinus sp. nov., isolated from briquette warehouse soil.</title>
        <authorList>
            <person name="Choi L."/>
        </authorList>
    </citation>
    <scope>NUCLEOTIDE SEQUENCE [LARGE SCALE GENOMIC DNA]</scope>
    <source>
        <strain evidence="2 3">ZR32</strain>
    </source>
</reference>
<dbReference type="Proteomes" id="UP000253209">
    <property type="component" value="Unassembled WGS sequence"/>
</dbReference>
<organism evidence="2 3">
    <name type="scientific">Mucilaginibacter hurinus</name>
    <dbReference type="NCBI Taxonomy" id="2201324"/>
    <lineage>
        <taxon>Bacteria</taxon>
        <taxon>Pseudomonadati</taxon>
        <taxon>Bacteroidota</taxon>
        <taxon>Sphingobacteriia</taxon>
        <taxon>Sphingobacteriales</taxon>
        <taxon>Sphingobacteriaceae</taxon>
        <taxon>Mucilaginibacter</taxon>
    </lineage>
</organism>
<comment type="caution">
    <text evidence="2">The sequence shown here is derived from an EMBL/GenBank/DDBJ whole genome shotgun (WGS) entry which is preliminary data.</text>
</comment>
<dbReference type="InterPro" id="IPR013096">
    <property type="entry name" value="Cupin_2"/>
</dbReference>
<evidence type="ECO:0000259" key="1">
    <source>
        <dbReference type="Pfam" id="PF07883"/>
    </source>
</evidence>
<dbReference type="InterPro" id="IPR014710">
    <property type="entry name" value="RmlC-like_jellyroll"/>
</dbReference>